<keyword evidence="2" id="KW-1185">Reference proteome</keyword>
<name>A0ABR0AYW8_9CRUS</name>
<dbReference type="Proteomes" id="UP001234178">
    <property type="component" value="Unassembled WGS sequence"/>
</dbReference>
<evidence type="ECO:0000313" key="2">
    <source>
        <dbReference type="Proteomes" id="UP001234178"/>
    </source>
</evidence>
<dbReference type="EMBL" id="JAOYFB010000039">
    <property type="protein sequence ID" value="KAK4030308.1"/>
    <property type="molecule type" value="Genomic_DNA"/>
</dbReference>
<organism evidence="1 2">
    <name type="scientific">Daphnia magna</name>
    <dbReference type="NCBI Taxonomy" id="35525"/>
    <lineage>
        <taxon>Eukaryota</taxon>
        <taxon>Metazoa</taxon>
        <taxon>Ecdysozoa</taxon>
        <taxon>Arthropoda</taxon>
        <taxon>Crustacea</taxon>
        <taxon>Branchiopoda</taxon>
        <taxon>Diplostraca</taxon>
        <taxon>Cladocera</taxon>
        <taxon>Anomopoda</taxon>
        <taxon>Daphniidae</taxon>
        <taxon>Daphnia</taxon>
    </lineage>
</organism>
<proteinExistence type="predicted"/>
<accession>A0ABR0AYW8</accession>
<reference evidence="1 2" key="1">
    <citation type="journal article" date="2023" name="Nucleic Acids Res.">
        <title>The hologenome of Daphnia magna reveals possible DNA methylation and microbiome-mediated evolution of the host genome.</title>
        <authorList>
            <person name="Chaturvedi A."/>
            <person name="Li X."/>
            <person name="Dhandapani V."/>
            <person name="Marshall H."/>
            <person name="Kissane S."/>
            <person name="Cuenca-Cambronero M."/>
            <person name="Asole G."/>
            <person name="Calvet F."/>
            <person name="Ruiz-Romero M."/>
            <person name="Marangio P."/>
            <person name="Guigo R."/>
            <person name="Rago D."/>
            <person name="Mirbahai L."/>
            <person name="Eastwood N."/>
            <person name="Colbourne J.K."/>
            <person name="Zhou J."/>
            <person name="Mallon E."/>
            <person name="Orsini L."/>
        </authorList>
    </citation>
    <scope>NUCLEOTIDE SEQUENCE [LARGE SCALE GENOMIC DNA]</scope>
    <source>
        <strain evidence="1">LRV0_1</strain>
    </source>
</reference>
<sequence>MLRRNLKLEDNTFVFATSFVKQMSNIGGTRLGFASTFFISVSLINPFYFKGDTCHQDVPDVLWWPQNHSMTWFNPGFEILEAPDLFNWRWSHLMTEENAPNVILSV</sequence>
<protein>
    <submittedName>
        <fullName evidence="1">Uncharacterized protein</fullName>
    </submittedName>
</protein>
<evidence type="ECO:0000313" key="1">
    <source>
        <dbReference type="EMBL" id="KAK4030308.1"/>
    </source>
</evidence>
<comment type="caution">
    <text evidence="1">The sequence shown here is derived from an EMBL/GenBank/DDBJ whole genome shotgun (WGS) entry which is preliminary data.</text>
</comment>
<gene>
    <name evidence="1" type="ORF">OUZ56_023314</name>
</gene>